<keyword evidence="1" id="KW-0175">Coiled coil</keyword>
<dbReference type="EMBL" id="KN837138">
    <property type="protein sequence ID" value="KIJ41228.1"/>
    <property type="molecule type" value="Genomic_DNA"/>
</dbReference>
<name>A0A0C9UDU6_SPHS4</name>
<dbReference type="Proteomes" id="UP000054279">
    <property type="component" value="Unassembled WGS sequence"/>
</dbReference>
<gene>
    <name evidence="2" type="ORF">M422DRAFT_255733</name>
</gene>
<evidence type="ECO:0000256" key="1">
    <source>
        <dbReference type="SAM" id="Coils"/>
    </source>
</evidence>
<reference evidence="2 3" key="1">
    <citation type="submission" date="2014-06" db="EMBL/GenBank/DDBJ databases">
        <title>Evolutionary Origins and Diversification of the Mycorrhizal Mutualists.</title>
        <authorList>
            <consortium name="DOE Joint Genome Institute"/>
            <consortium name="Mycorrhizal Genomics Consortium"/>
            <person name="Kohler A."/>
            <person name="Kuo A."/>
            <person name="Nagy L.G."/>
            <person name="Floudas D."/>
            <person name="Copeland A."/>
            <person name="Barry K.W."/>
            <person name="Cichocki N."/>
            <person name="Veneault-Fourrey C."/>
            <person name="LaButti K."/>
            <person name="Lindquist E.A."/>
            <person name="Lipzen A."/>
            <person name="Lundell T."/>
            <person name="Morin E."/>
            <person name="Murat C."/>
            <person name="Riley R."/>
            <person name="Ohm R."/>
            <person name="Sun H."/>
            <person name="Tunlid A."/>
            <person name="Henrissat B."/>
            <person name="Grigoriev I.V."/>
            <person name="Hibbett D.S."/>
            <person name="Martin F."/>
        </authorList>
    </citation>
    <scope>NUCLEOTIDE SEQUENCE [LARGE SCALE GENOMIC DNA]</scope>
    <source>
        <strain evidence="2 3">SS14</strain>
    </source>
</reference>
<evidence type="ECO:0008006" key="4">
    <source>
        <dbReference type="Google" id="ProtNLM"/>
    </source>
</evidence>
<feature type="coiled-coil region" evidence="1">
    <location>
        <begin position="1065"/>
        <end position="1125"/>
    </location>
</feature>
<protein>
    <recommendedName>
        <fullName evidence="4">ZZ-type domain-containing protein</fullName>
    </recommendedName>
</protein>
<sequence length="1135" mass="130936">MMKFGKKIEEMCKRDVAAEAATFRYELKQEADLKAQPKPKAYRMELKGVVEISNFVLSGLDALADIHPIIKVAVSAFRGVVNLEITRQENNDKLDAISVQMSDLMCVLFQLSPDATGSEMLAQTKEPEWKPTSLHLGRVITDIAAQIELFGTACDVYEGKSITTKLFMAVPFREWFANSASKLSGLRQRLLLAITSYTTVNNETKMRELLQRADGIENLIKESFYNMNKYLQHFASEHEQRISNFIEESGGQKKCLEDQNLRNLLEIISGVHYGKATVPKEFSNVASQLVLSQDEKALKEMLNKELEKDLGSVILKHHMQFLRMAYECLKLQEQDKIILEIRSIPSLDVSHPNRALINDYAYHKALDQVEHLPSLTTSLSGDAPRDPKLVDIVKYFAELEEKRLRRRLQRISYDISSANVRSLIGSRRIERVSVSIRWFIYMPGYNIQSLPIIFTVFSKRYRDLENMFKQMRLDPKLQFGKFAFGMFRICSEKPNPELMFSFEDHFDILFEEEEDNYFLSEDNETAHDGITPPTIKITMEDEDEEVKEPQENLPIFPRKGVDFEWEQLPKKVVETEDTRESLSSIAGMWTGHCLLQDNPKIAFQGYFYCQIYPFEGTNFSGRDGAFEFTWSYTSKNIQIYHARPARDGRRMDLPWISKGGRWFLQGDDDIWERSGPCRFRRVSPEAYRFRTLLCMEDFKFDWTSEDWILGLDLLGGSNGRDPPEICVLPDPRPISCKEGSLWYFIRSAVLSGKPSWALLNDTLTWKRSKRRWLFACATIFYSIFQAWLPKQFIRARTVERKMWIELTLLRQYDKISWWSAGPEIHGSKLDDLWALRRLVLPAQGRVYDAISDHLTKTQDIEKIFHVGTVVCDYCGRDIIKTRLHCIICVTDALDNQIDICNHCIDGGEERPVSNRNFSHNSSHSLVRHDRPIYRTAMLKLLPQARSLSAEIKEALTASEEISAMKNNAGATKSRWNDEEDMEKHVKDSKLQCNSCFEIITAPCWACLICPGKIVVCQKCEYEAFRTENEMLPWHGEGHSVLRINDNKNVNVYINNDPIQRAQVLLESTEKNAERAGLLLESIENKLGDFVTSTSTGTNTGLEERLERMEKRYESLEEKLSKILDILQHPTHISSM</sequence>
<organism evidence="2 3">
    <name type="scientific">Sphaerobolus stellatus (strain SS14)</name>
    <dbReference type="NCBI Taxonomy" id="990650"/>
    <lineage>
        <taxon>Eukaryota</taxon>
        <taxon>Fungi</taxon>
        <taxon>Dikarya</taxon>
        <taxon>Basidiomycota</taxon>
        <taxon>Agaricomycotina</taxon>
        <taxon>Agaricomycetes</taxon>
        <taxon>Phallomycetidae</taxon>
        <taxon>Geastrales</taxon>
        <taxon>Sphaerobolaceae</taxon>
        <taxon>Sphaerobolus</taxon>
    </lineage>
</organism>
<dbReference type="SUPFAM" id="SSF57850">
    <property type="entry name" value="RING/U-box"/>
    <property type="match status" value="1"/>
</dbReference>
<keyword evidence="3" id="KW-1185">Reference proteome</keyword>
<dbReference type="AlphaFoldDB" id="A0A0C9UDU6"/>
<evidence type="ECO:0000313" key="3">
    <source>
        <dbReference type="Proteomes" id="UP000054279"/>
    </source>
</evidence>
<proteinExistence type="predicted"/>
<accession>A0A0C9UDU6</accession>
<dbReference type="HOGENOM" id="CLU_004050_1_0_1"/>
<evidence type="ECO:0000313" key="2">
    <source>
        <dbReference type="EMBL" id="KIJ41228.1"/>
    </source>
</evidence>